<proteinExistence type="predicted"/>
<gene>
    <name evidence="2" type="ORF">TorRG33x02_330880</name>
</gene>
<reference evidence="3" key="1">
    <citation type="submission" date="2016-06" db="EMBL/GenBank/DDBJ databases">
        <title>Parallel loss of symbiosis genes in relatives of nitrogen-fixing non-legume Parasponia.</title>
        <authorList>
            <person name="Van Velzen R."/>
            <person name="Holmer R."/>
            <person name="Bu F."/>
            <person name="Rutten L."/>
            <person name="Van Zeijl A."/>
            <person name="Liu W."/>
            <person name="Santuari L."/>
            <person name="Cao Q."/>
            <person name="Sharma T."/>
            <person name="Shen D."/>
            <person name="Roswanjaya Y."/>
            <person name="Wardhani T."/>
            <person name="Kalhor M.S."/>
            <person name="Jansen J."/>
            <person name="Van den Hoogen J."/>
            <person name="Gungor B."/>
            <person name="Hartog M."/>
            <person name="Hontelez J."/>
            <person name="Verver J."/>
            <person name="Yang W.-C."/>
            <person name="Schijlen E."/>
            <person name="Repin R."/>
            <person name="Schilthuizen M."/>
            <person name="Schranz E."/>
            <person name="Heidstra R."/>
            <person name="Miyata K."/>
            <person name="Fedorova E."/>
            <person name="Kohlen W."/>
            <person name="Bisseling T."/>
            <person name="Smit S."/>
            <person name="Geurts R."/>
        </authorList>
    </citation>
    <scope>NUCLEOTIDE SEQUENCE [LARGE SCALE GENOMIC DNA]</scope>
    <source>
        <strain evidence="3">cv. RG33-2</strain>
    </source>
</reference>
<organism evidence="2 3">
    <name type="scientific">Trema orientale</name>
    <name type="common">Charcoal tree</name>
    <name type="synonym">Celtis orientalis</name>
    <dbReference type="NCBI Taxonomy" id="63057"/>
    <lineage>
        <taxon>Eukaryota</taxon>
        <taxon>Viridiplantae</taxon>
        <taxon>Streptophyta</taxon>
        <taxon>Embryophyta</taxon>
        <taxon>Tracheophyta</taxon>
        <taxon>Spermatophyta</taxon>
        <taxon>Magnoliopsida</taxon>
        <taxon>eudicotyledons</taxon>
        <taxon>Gunneridae</taxon>
        <taxon>Pentapetalae</taxon>
        <taxon>rosids</taxon>
        <taxon>fabids</taxon>
        <taxon>Rosales</taxon>
        <taxon>Cannabaceae</taxon>
        <taxon>Trema</taxon>
    </lineage>
</organism>
<accession>A0A2P5B6I4</accession>
<feature type="compositionally biased region" description="Low complexity" evidence="1">
    <location>
        <begin position="20"/>
        <end position="32"/>
    </location>
</feature>
<dbReference type="OrthoDB" id="1166206at2759"/>
<evidence type="ECO:0000256" key="1">
    <source>
        <dbReference type="SAM" id="MobiDB-lite"/>
    </source>
</evidence>
<dbReference type="InParanoid" id="A0A2P5B6I4"/>
<evidence type="ECO:0000313" key="3">
    <source>
        <dbReference type="Proteomes" id="UP000237000"/>
    </source>
</evidence>
<dbReference type="Proteomes" id="UP000237000">
    <property type="component" value="Unassembled WGS sequence"/>
</dbReference>
<feature type="region of interest" description="Disordered" evidence="1">
    <location>
        <begin position="1"/>
        <end position="32"/>
    </location>
</feature>
<name>A0A2P5B6I4_TREOI</name>
<protein>
    <submittedName>
        <fullName evidence="2">Uncharacterized protein</fullName>
    </submittedName>
</protein>
<feature type="compositionally biased region" description="Pro residues" evidence="1">
    <location>
        <begin position="1"/>
        <end position="19"/>
    </location>
</feature>
<sequence>MMNPLNPPPPPGFLAPLPLPSTTSTASDQQSDQISKVLAMLRSLQQEVTALKSREAVHNGNSSVGSQAAPSINNEAGHRVIQTGTPDVVTAPPAAPVALTAPSNIMTVITLGTSREYFTKDEILEMMRTHSTDKNLKKIDFQPPYLSHILSKPYPKDYVNPRFRTFDDRTGNAKKHIVGFIDDLGAYAGDEELRMREFSKSLTGRAYD</sequence>
<dbReference type="EMBL" id="JXTC01000595">
    <property type="protein sequence ID" value="PON44394.1"/>
    <property type="molecule type" value="Genomic_DNA"/>
</dbReference>
<dbReference type="AlphaFoldDB" id="A0A2P5B6I4"/>
<evidence type="ECO:0000313" key="2">
    <source>
        <dbReference type="EMBL" id="PON44394.1"/>
    </source>
</evidence>
<keyword evidence="3" id="KW-1185">Reference proteome</keyword>
<comment type="caution">
    <text evidence="2">The sequence shown here is derived from an EMBL/GenBank/DDBJ whole genome shotgun (WGS) entry which is preliminary data.</text>
</comment>